<dbReference type="InterPro" id="IPR016187">
    <property type="entry name" value="CTDL_fold"/>
</dbReference>
<dbReference type="EMBL" id="CAWYQH010000174">
    <property type="protein sequence ID" value="CAK8698554.1"/>
    <property type="molecule type" value="Genomic_DNA"/>
</dbReference>
<dbReference type="InterPro" id="IPR050111">
    <property type="entry name" value="C-type_lectin/snaclec_domain"/>
</dbReference>
<organism evidence="3 4">
    <name type="scientific">Clavelina lepadiformis</name>
    <name type="common">Light-bulb sea squirt</name>
    <name type="synonym">Ascidia lepadiformis</name>
    <dbReference type="NCBI Taxonomy" id="159417"/>
    <lineage>
        <taxon>Eukaryota</taxon>
        <taxon>Metazoa</taxon>
        <taxon>Chordata</taxon>
        <taxon>Tunicata</taxon>
        <taxon>Ascidiacea</taxon>
        <taxon>Aplousobranchia</taxon>
        <taxon>Clavelinidae</taxon>
        <taxon>Clavelina</taxon>
    </lineage>
</organism>
<dbReference type="CDD" id="cd00037">
    <property type="entry name" value="CLECT"/>
    <property type="match status" value="1"/>
</dbReference>
<feature type="signal peptide" evidence="1">
    <location>
        <begin position="1"/>
        <end position="22"/>
    </location>
</feature>
<keyword evidence="4" id="KW-1185">Reference proteome</keyword>
<dbReference type="PROSITE" id="PS50041">
    <property type="entry name" value="C_TYPE_LECTIN_2"/>
    <property type="match status" value="1"/>
</dbReference>
<dbReference type="PANTHER" id="PTHR22803">
    <property type="entry name" value="MANNOSE, PHOSPHOLIPASE, LECTIN RECEPTOR RELATED"/>
    <property type="match status" value="1"/>
</dbReference>
<proteinExistence type="predicted"/>
<feature type="domain" description="C-type lectin" evidence="2">
    <location>
        <begin position="52"/>
        <end position="174"/>
    </location>
</feature>
<accession>A0ABP0H6C4</accession>
<evidence type="ECO:0000256" key="1">
    <source>
        <dbReference type="SAM" id="SignalP"/>
    </source>
</evidence>
<dbReference type="Proteomes" id="UP001642483">
    <property type="component" value="Unassembled WGS sequence"/>
</dbReference>
<gene>
    <name evidence="3" type="ORF">CVLEPA_LOCUS31987</name>
</gene>
<comment type="caution">
    <text evidence="3">The sequence shown here is derived from an EMBL/GenBank/DDBJ whole genome shotgun (WGS) entry which is preliminary data.</text>
</comment>
<protein>
    <recommendedName>
        <fullName evidence="2">C-type lectin domain-containing protein</fullName>
    </recommendedName>
</protein>
<evidence type="ECO:0000313" key="4">
    <source>
        <dbReference type="Proteomes" id="UP001642483"/>
    </source>
</evidence>
<dbReference type="SMART" id="SM00034">
    <property type="entry name" value="CLECT"/>
    <property type="match status" value="1"/>
</dbReference>
<keyword evidence="1" id="KW-0732">Signal</keyword>
<reference evidence="3 4" key="1">
    <citation type="submission" date="2024-02" db="EMBL/GenBank/DDBJ databases">
        <authorList>
            <person name="Daric V."/>
            <person name="Darras S."/>
        </authorList>
    </citation>
    <scope>NUCLEOTIDE SEQUENCE [LARGE SCALE GENOMIC DNA]</scope>
</reference>
<dbReference type="Gene3D" id="3.10.100.10">
    <property type="entry name" value="Mannose-Binding Protein A, subunit A"/>
    <property type="match status" value="1"/>
</dbReference>
<dbReference type="SUPFAM" id="SSF56436">
    <property type="entry name" value="C-type lectin-like"/>
    <property type="match status" value="1"/>
</dbReference>
<dbReference type="InterPro" id="IPR001304">
    <property type="entry name" value="C-type_lectin-like"/>
</dbReference>
<evidence type="ECO:0000313" key="3">
    <source>
        <dbReference type="EMBL" id="CAK8698554.1"/>
    </source>
</evidence>
<dbReference type="Pfam" id="PF00059">
    <property type="entry name" value="Lectin_C"/>
    <property type="match status" value="1"/>
</dbReference>
<name>A0ABP0H6C4_CLALP</name>
<feature type="chain" id="PRO_5045745173" description="C-type lectin domain-containing protein" evidence="1">
    <location>
        <begin position="23"/>
        <end position="179"/>
    </location>
</feature>
<sequence>MDRVMFLCFLVIYLSLVKSLWGSPLQNDQEGSGENLKEALRHELVQDGWFLIDSYAYKVTNESQNWSQTREICKNMGAHLAHKGIRNNILKLKLARAIIGDRYWDGVWLGFNDLSAETIWVWLDGTRANCDVVRWGKEEPNGHRLENCGELWGEFRSYFINDNVCSEHREGLCERKIVP</sequence>
<dbReference type="InterPro" id="IPR016186">
    <property type="entry name" value="C-type_lectin-like/link_sf"/>
</dbReference>
<evidence type="ECO:0000259" key="2">
    <source>
        <dbReference type="PROSITE" id="PS50041"/>
    </source>
</evidence>